<feature type="region of interest" description="Disordered" evidence="1">
    <location>
        <begin position="26"/>
        <end position="56"/>
    </location>
</feature>
<name>A0A834DFR8_9CHIR</name>
<evidence type="ECO:0000313" key="3">
    <source>
        <dbReference type="Proteomes" id="UP000664940"/>
    </source>
</evidence>
<evidence type="ECO:0000256" key="1">
    <source>
        <dbReference type="SAM" id="MobiDB-lite"/>
    </source>
</evidence>
<accession>A0A834DFR8</accession>
<dbReference type="Proteomes" id="UP000664940">
    <property type="component" value="Unassembled WGS sequence"/>
</dbReference>
<dbReference type="AlphaFoldDB" id="A0A834DFR8"/>
<reference evidence="2 3" key="1">
    <citation type="journal article" date="2020" name="Nature">
        <title>Six reference-quality genomes reveal evolution of bat adaptations.</title>
        <authorList>
            <person name="Jebb D."/>
            <person name="Huang Z."/>
            <person name="Pippel M."/>
            <person name="Hughes G.M."/>
            <person name="Lavrichenko K."/>
            <person name="Devanna P."/>
            <person name="Winkler S."/>
            <person name="Jermiin L.S."/>
            <person name="Skirmuntt E.C."/>
            <person name="Katzourakis A."/>
            <person name="Burkitt-Gray L."/>
            <person name="Ray D.A."/>
            <person name="Sullivan K.A.M."/>
            <person name="Roscito J.G."/>
            <person name="Kirilenko B.M."/>
            <person name="Davalos L.M."/>
            <person name="Corthals A.P."/>
            <person name="Power M.L."/>
            <person name="Jones G."/>
            <person name="Ransome R.D."/>
            <person name="Dechmann D.K.N."/>
            <person name="Locatelli A.G."/>
            <person name="Puechmaille S.J."/>
            <person name="Fedrigo O."/>
            <person name="Jarvis E.D."/>
            <person name="Hiller M."/>
            <person name="Vernes S.C."/>
            <person name="Myers E.W."/>
            <person name="Teeling E.C."/>
        </authorList>
    </citation>
    <scope>NUCLEOTIDE SEQUENCE [LARGE SCALE GENOMIC DNA]</scope>
    <source>
        <strain evidence="2">Bat1K_MPI-CBG_1</strain>
    </source>
</reference>
<protein>
    <submittedName>
        <fullName evidence="2">Uncharacterized protein</fullName>
    </submittedName>
</protein>
<sequence>MPPCRAVPCRAARQAAARREFAAIQKGTLQSGPLARPAPGQGAQEHPRAPSSVIQSCPQKRGLARVQLAGWGWGGVGGGRRRFTLSHAVRLHVLGGVRGGRHGFLRWRVRRGPVQPAHRSFLGPSLEDVQTHQSGVAADGEGSEAPCPVARLCCRDDFRRGLIATLCSFKATGFQGCSEQ</sequence>
<dbReference type="EMBL" id="JABVXQ010000014">
    <property type="protein sequence ID" value="KAF6078236.1"/>
    <property type="molecule type" value="Genomic_DNA"/>
</dbReference>
<proteinExistence type="predicted"/>
<organism evidence="2 3">
    <name type="scientific">Phyllostomus discolor</name>
    <name type="common">pale spear-nosed bat</name>
    <dbReference type="NCBI Taxonomy" id="89673"/>
    <lineage>
        <taxon>Eukaryota</taxon>
        <taxon>Metazoa</taxon>
        <taxon>Chordata</taxon>
        <taxon>Craniata</taxon>
        <taxon>Vertebrata</taxon>
        <taxon>Euteleostomi</taxon>
        <taxon>Mammalia</taxon>
        <taxon>Eutheria</taxon>
        <taxon>Laurasiatheria</taxon>
        <taxon>Chiroptera</taxon>
        <taxon>Yangochiroptera</taxon>
        <taxon>Phyllostomidae</taxon>
        <taxon>Phyllostominae</taxon>
        <taxon>Phyllostomus</taxon>
    </lineage>
</organism>
<evidence type="ECO:0000313" key="2">
    <source>
        <dbReference type="EMBL" id="KAF6078236.1"/>
    </source>
</evidence>
<gene>
    <name evidence="2" type="ORF">HJG60_009113</name>
</gene>
<comment type="caution">
    <text evidence="2">The sequence shown here is derived from an EMBL/GenBank/DDBJ whole genome shotgun (WGS) entry which is preliminary data.</text>
</comment>